<dbReference type="OrthoDB" id="2874149at2759"/>
<proteinExistence type="inferred from homology"/>
<evidence type="ECO:0000256" key="5">
    <source>
        <dbReference type="ARBA" id="ARBA00022989"/>
    </source>
</evidence>
<evidence type="ECO:0000256" key="4">
    <source>
        <dbReference type="ARBA" id="ARBA00022692"/>
    </source>
</evidence>
<gene>
    <name evidence="12" type="ORF">MVEN_01650500</name>
</gene>
<dbReference type="InterPro" id="IPR001499">
    <property type="entry name" value="GPCR_STE3"/>
</dbReference>
<feature type="compositionally biased region" description="Basic and acidic residues" evidence="10">
    <location>
        <begin position="401"/>
        <end position="414"/>
    </location>
</feature>
<dbReference type="PANTHER" id="PTHR28097:SF1">
    <property type="entry name" value="PHEROMONE A FACTOR RECEPTOR"/>
    <property type="match status" value="1"/>
</dbReference>
<organism evidence="12 13">
    <name type="scientific">Mycena venus</name>
    <dbReference type="NCBI Taxonomy" id="2733690"/>
    <lineage>
        <taxon>Eukaryota</taxon>
        <taxon>Fungi</taxon>
        <taxon>Dikarya</taxon>
        <taxon>Basidiomycota</taxon>
        <taxon>Agaricomycotina</taxon>
        <taxon>Agaricomycetes</taxon>
        <taxon>Agaricomycetidae</taxon>
        <taxon>Agaricales</taxon>
        <taxon>Marasmiineae</taxon>
        <taxon>Mycenaceae</taxon>
        <taxon>Mycena</taxon>
    </lineage>
</organism>
<feature type="transmembrane region" description="Helical" evidence="11">
    <location>
        <begin position="12"/>
        <end position="30"/>
    </location>
</feature>
<dbReference type="AlphaFoldDB" id="A0A8H6XN99"/>
<evidence type="ECO:0000256" key="9">
    <source>
        <dbReference type="ARBA" id="ARBA00023224"/>
    </source>
</evidence>
<keyword evidence="6" id="KW-0297">G-protein coupled receptor</keyword>
<keyword evidence="3" id="KW-0589">Pheromone response</keyword>
<comment type="caution">
    <text evidence="12">The sequence shown here is derived from an EMBL/GenBank/DDBJ whole genome shotgun (WGS) entry which is preliminary data.</text>
</comment>
<dbReference type="PRINTS" id="PR00901">
    <property type="entry name" value="PHEROMONEBAR"/>
</dbReference>
<feature type="transmembrane region" description="Helical" evidence="11">
    <location>
        <begin position="213"/>
        <end position="233"/>
    </location>
</feature>
<accession>A0A8H6XN99</accession>
<protein>
    <submittedName>
        <fullName evidence="12">Pheromone B alpha 1 receptor</fullName>
    </submittedName>
</protein>
<keyword evidence="9" id="KW-0807">Transducer</keyword>
<keyword evidence="7 11" id="KW-0472">Membrane</keyword>
<dbReference type="PRINTS" id="PR00899">
    <property type="entry name" value="GPCRSTE3"/>
</dbReference>
<keyword evidence="4 11" id="KW-0812">Transmembrane</keyword>
<feature type="transmembrane region" description="Helical" evidence="11">
    <location>
        <begin position="162"/>
        <end position="182"/>
    </location>
</feature>
<evidence type="ECO:0000256" key="10">
    <source>
        <dbReference type="SAM" id="MobiDB-lite"/>
    </source>
</evidence>
<feature type="compositionally biased region" description="Low complexity" evidence="10">
    <location>
        <begin position="323"/>
        <end position="332"/>
    </location>
</feature>
<keyword evidence="13" id="KW-1185">Reference proteome</keyword>
<dbReference type="CDD" id="cd14966">
    <property type="entry name" value="7tmD_STE3"/>
    <property type="match status" value="1"/>
</dbReference>
<evidence type="ECO:0000256" key="3">
    <source>
        <dbReference type="ARBA" id="ARBA00022507"/>
    </source>
</evidence>
<keyword evidence="8 12" id="KW-0675">Receptor</keyword>
<dbReference type="GO" id="GO:0004934">
    <property type="term" value="F:mating-type alpha-factor pheromone receptor activity"/>
    <property type="evidence" value="ECO:0007669"/>
    <property type="project" value="InterPro"/>
</dbReference>
<dbReference type="PANTHER" id="PTHR28097">
    <property type="entry name" value="PHEROMONE A FACTOR RECEPTOR"/>
    <property type="match status" value="1"/>
</dbReference>
<name>A0A8H6XN99_9AGAR</name>
<dbReference type="EMBL" id="JACAZI010000014">
    <property type="protein sequence ID" value="KAF7344883.1"/>
    <property type="molecule type" value="Genomic_DNA"/>
</dbReference>
<dbReference type="GO" id="GO:0000750">
    <property type="term" value="P:pheromone-dependent signal transduction involved in conjugation with cellular fusion"/>
    <property type="evidence" value="ECO:0007669"/>
    <property type="project" value="TreeGrafter"/>
</dbReference>
<evidence type="ECO:0000256" key="11">
    <source>
        <dbReference type="SAM" id="Phobius"/>
    </source>
</evidence>
<keyword evidence="5 11" id="KW-1133">Transmembrane helix</keyword>
<evidence type="ECO:0000256" key="1">
    <source>
        <dbReference type="ARBA" id="ARBA00004141"/>
    </source>
</evidence>
<evidence type="ECO:0000256" key="2">
    <source>
        <dbReference type="ARBA" id="ARBA00011085"/>
    </source>
</evidence>
<evidence type="ECO:0000256" key="8">
    <source>
        <dbReference type="ARBA" id="ARBA00023170"/>
    </source>
</evidence>
<feature type="region of interest" description="Disordered" evidence="10">
    <location>
        <begin position="323"/>
        <end position="344"/>
    </location>
</feature>
<dbReference type="GO" id="GO:0005886">
    <property type="term" value="C:plasma membrane"/>
    <property type="evidence" value="ECO:0007669"/>
    <property type="project" value="TreeGrafter"/>
</dbReference>
<dbReference type="Pfam" id="PF02076">
    <property type="entry name" value="STE3"/>
    <property type="match status" value="1"/>
</dbReference>
<feature type="transmembrane region" description="Helical" evidence="11">
    <location>
        <begin position="42"/>
        <end position="62"/>
    </location>
</feature>
<dbReference type="InterPro" id="IPR000481">
    <property type="entry name" value="GPCR_Pheromne_B_alpha_rcpt"/>
</dbReference>
<evidence type="ECO:0000256" key="6">
    <source>
        <dbReference type="ARBA" id="ARBA00023040"/>
    </source>
</evidence>
<evidence type="ECO:0000313" key="12">
    <source>
        <dbReference type="EMBL" id="KAF7344883.1"/>
    </source>
</evidence>
<comment type="similarity">
    <text evidence="2">Belongs to the G-protein coupled receptor 4 family.</text>
</comment>
<dbReference type="Proteomes" id="UP000620124">
    <property type="component" value="Unassembled WGS sequence"/>
</dbReference>
<feature type="transmembrane region" description="Helical" evidence="11">
    <location>
        <begin position="74"/>
        <end position="94"/>
    </location>
</feature>
<evidence type="ECO:0000256" key="7">
    <source>
        <dbReference type="ARBA" id="ARBA00023136"/>
    </source>
</evidence>
<reference evidence="12" key="1">
    <citation type="submission" date="2020-05" db="EMBL/GenBank/DDBJ databases">
        <title>Mycena genomes resolve the evolution of fungal bioluminescence.</title>
        <authorList>
            <person name="Tsai I.J."/>
        </authorList>
    </citation>
    <scope>NUCLEOTIDE SEQUENCE</scope>
    <source>
        <strain evidence="12">CCC161011</strain>
    </source>
</reference>
<comment type="subcellular location">
    <subcellularLocation>
        <location evidence="1">Membrane</location>
        <topology evidence="1">Multi-pass membrane protein</topology>
    </subcellularLocation>
</comment>
<feature type="transmembrane region" description="Helical" evidence="11">
    <location>
        <begin position="277"/>
        <end position="295"/>
    </location>
</feature>
<feature type="transmembrane region" description="Helical" evidence="11">
    <location>
        <begin position="115"/>
        <end position="138"/>
    </location>
</feature>
<feature type="region of interest" description="Disordered" evidence="10">
    <location>
        <begin position="447"/>
        <end position="484"/>
    </location>
</feature>
<sequence>MTYFYTGPPNWVFSMFAFIGVLCSTIPLPWHLEAWNTGTCLYMIWTALACLVFFVDSIVWSGNAINWSPTWCDISTHFLIGYNLAIPACSLCINRRLYQIASVRSVTKTRAEKRRAIMIDLAIGLGLPILQIPLQYIVQGHRYNIFEDIGCMYETFETPVSIVLYHLPPILVGCVSAVYCVLSIKSFYHSRAQFKELLSSSNNNLNLNRYVRLMLLASTDLLCTVPLGIYVLWVNVHVVGISRWVSWADTHSNFSRVVAVPGVYWRTDRTTVTMLETTRWVTVACAFLFFAYFGFADEAIKNYRSAFQSVAKRMGYSGTMFSSRGTSSNGSSAKYPQMSSTGRGGATLPVFIRKDTTQKRDSFDSFSDMTASFAGLDYDASKGDKSFGQLSLGDGDGVLPDYKESDYSDPEKTDSSSASSVGGGEDDIEISSLHRASVHTTLAPVVAVPEPAHTRSTPDVPVPAAISRPAPVHPVNAHDPADIV</sequence>
<evidence type="ECO:0000313" key="13">
    <source>
        <dbReference type="Proteomes" id="UP000620124"/>
    </source>
</evidence>
<feature type="region of interest" description="Disordered" evidence="10">
    <location>
        <begin position="392"/>
        <end position="426"/>
    </location>
</feature>